<dbReference type="STRING" id="1802056.A2954_00075"/>
<name>A0A1F7IBF3_9BACT</name>
<keyword evidence="1" id="KW-0472">Membrane</keyword>
<keyword evidence="1" id="KW-0812">Transmembrane</keyword>
<dbReference type="Proteomes" id="UP000177698">
    <property type="component" value="Unassembled WGS sequence"/>
</dbReference>
<feature type="transmembrane region" description="Helical" evidence="1">
    <location>
        <begin position="12"/>
        <end position="35"/>
    </location>
</feature>
<organism evidence="2 3">
    <name type="scientific">Candidatus Roizmanbacteria bacterium RIFCSPLOWO2_01_FULL_37_12</name>
    <dbReference type="NCBI Taxonomy" id="1802056"/>
    <lineage>
        <taxon>Bacteria</taxon>
        <taxon>Candidatus Roizmaniibacteriota</taxon>
    </lineage>
</organism>
<accession>A0A1F7IBF3</accession>
<gene>
    <name evidence="2" type="ORF">A2954_00075</name>
</gene>
<evidence type="ECO:0008006" key="4">
    <source>
        <dbReference type="Google" id="ProtNLM"/>
    </source>
</evidence>
<keyword evidence="1" id="KW-1133">Transmembrane helix</keyword>
<comment type="caution">
    <text evidence="2">The sequence shown here is derived from an EMBL/GenBank/DDBJ whole genome shotgun (WGS) entry which is preliminary data.</text>
</comment>
<dbReference type="EMBL" id="MGAG01000020">
    <property type="protein sequence ID" value="OGK40680.1"/>
    <property type="molecule type" value="Genomic_DNA"/>
</dbReference>
<evidence type="ECO:0000256" key="1">
    <source>
        <dbReference type="SAM" id="Phobius"/>
    </source>
</evidence>
<evidence type="ECO:0000313" key="2">
    <source>
        <dbReference type="EMBL" id="OGK40680.1"/>
    </source>
</evidence>
<proteinExistence type="predicted"/>
<sequence length="225" mass="25337">MVEEKNSENKSALSALSIGILIVFLLIVGGLYWWVSKKGKGQVVFPAGLNYTGEEPTSAPQPQRPTYDYTKLAGASDWVDFVSPKEQYTFKYPPSMIPLIFPGDANDSVTFDIADVPAQFNLMVLVETISNYDAKYKGKQEDFVKNYFTFFDGLKGIEEVETYKTDKGLSGWRVKYVNQDDAVGTDNYFFVIPGQTDKIIHVNNIFPTEGQAVFTRLLNSLDYKK</sequence>
<protein>
    <recommendedName>
        <fullName evidence="4">PsbP C-terminal domain-containing protein</fullName>
    </recommendedName>
</protein>
<dbReference type="AlphaFoldDB" id="A0A1F7IBF3"/>
<reference evidence="2 3" key="1">
    <citation type="journal article" date="2016" name="Nat. Commun.">
        <title>Thousands of microbial genomes shed light on interconnected biogeochemical processes in an aquifer system.</title>
        <authorList>
            <person name="Anantharaman K."/>
            <person name="Brown C.T."/>
            <person name="Hug L.A."/>
            <person name="Sharon I."/>
            <person name="Castelle C.J."/>
            <person name="Probst A.J."/>
            <person name="Thomas B.C."/>
            <person name="Singh A."/>
            <person name="Wilkins M.J."/>
            <person name="Karaoz U."/>
            <person name="Brodie E.L."/>
            <person name="Williams K.H."/>
            <person name="Hubbard S.S."/>
            <person name="Banfield J.F."/>
        </authorList>
    </citation>
    <scope>NUCLEOTIDE SEQUENCE [LARGE SCALE GENOMIC DNA]</scope>
</reference>
<evidence type="ECO:0000313" key="3">
    <source>
        <dbReference type="Proteomes" id="UP000177698"/>
    </source>
</evidence>